<reference evidence="1 2" key="1">
    <citation type="submission" date="2018-08" db="EMBL/GenBank/DDBJ databases">
        <title>Genomic Encyclopedia of Archaeal and Bacterial Type Strains, Phase II (KMG-II): from individual species to whole genera.</title>
        <authorList>
            <person name="Goeker M."/>
        </authorList>
    </citation>
    <scope>NUCLEOTIDE SEQUENCE [LARGE SCALE GENOMIC DNA]</scope>
    <source>
        <strain evidence="1 2">DSM 15986</strain>
    </source>
</reference>
<dbReference type="Pfam" id="PF12771">
    <property type="entry name" value="SusD-like_2"/>
    <property type="match status" value="1"/>
</dbReference>
<dbReference type="Proteomes" id="UP000256405">
    <property type="component" value="Unassembled WGS sequence"/>
</dbReference>
<accession>A0A3E0DK50</accession>
<evidence type="ECO:0000313" key="1">
    <source>
        <dbReference type="EMBL" id="REG81850.1"/>
    </source>
</evidence>
<comment type="caution">
    <text evidence="1">The sequence shown here is derived from an EMBL/GenBank/DDBJ whole genome shotgun (WGS) entry which is preliminary data.</text>
</comment>
<dbReference type="Gene3D" id="1.25.40.390">
    <property type="match status" value="1"/>
</dbReference>
<organism evidence="1 2">
    <name type="scientific">Algoriphagus antarcticus</name>
    <dbReference type="NCBI Taxonomy" id="238540"/>
    <lineage>
        <taxon>Bacteria</taxon>
        <taxon>Pseudomonadati</taxon>
        <taxon>Bacteroidota</taxon>
        <taxon>Cytophagia</taxon>
        <taxon>Cytophagales</taxon>
        <taxon>Cyclobacteriaceae</taxon>
        <taxon>Algoriphagus</taxon>
    </lineage>
</organism>
<dbReference type="InterPro" id="IPR041662">
    <property type="entry name" value="SusD-like_2"/>
</dbReference>
<dbReference type="EMBL" id="QUNF01000024">
    <property type="protein sequence ID" value="REG81850.1"/>
    <property type="molecule type" value="Genomic_DNA"/>
</dbReference>
<dbReference type="AlphaFoldDB" id="A0A3E0DK50"/>
<evidence type="ECO:0000313" key="2">
    <source>
        <dbReference type="Proteomes" id="UP000256405"/>
    </source>
</evidence>
<keyword evidence="2" id="KW-1185">Reference proteome</keyword>
<dbReference type="InterPro" id="IPR011990">
    <property type="entry name" value="TPR-like_helical_dom_sf"/>
</dbReference>
<dbReference type="RefSeq" id="WP_086543510.1">
    <property type="nucleotide sequence ID" value="NZ_MSSW01000076.1"/>
</dbReference>
<dbReference type="OrthoDB" id="843771at2"/>
<gene>
    <name evidence="1" type="ORF">C8N25_1246</name>
</gene>
<proteinExistence type="predicted"/>
<dbReference type="SUPFAM" id="SSF48452">
    <property type="entry name" value="TPR-like"/>
    <property type="match status" value="1"/>
</dbReference>
<protein>
    <submittedName>
        <fullName evidence="1">SusD-like starch-binding protein associating with outer membrane</fullName>
    </submittedName>
</protein>
<name>A0A3E0DK50_9BACT</name>
<sequence length="149" mass="16976">MNAAQVWFIKAEAFERGLASGDPRVAYERAIVISMLDNAIAQADIDAYLQGTEVAWDSGTKANLEKIRLQNWISLFKQSVEAWSEVRRTDVPALVNIYNDYASNHNRPPFRMAYPANEIAFNESFSTNVVQIDIFYGDQIWCDTREGVY</sequence>